<dbReference type="PANTHER" id="PTHR43667">
    <property type="entry name" value="CYCLOPROPANE-FATTY-ACYL-PHOSPHOLIPID SYNTHASE"/>
    <property type="match status" value="1"/>
</dbReference>
<dbReference type="Pfam" id="PF02353">
    <property type="entry name" value="CMAS"/>
    <property type="match status" value="1"/>
</dbReference>
<keyword evidence="4" id="KW-0949">S-adenosyl-L-methionine</keyword>
<keyword evidence="9" id="KW-1185">Reference proteome</keyword>
<evidence type="ECO:0000256" key="3">
    <source>
        <dbReference type="ARBA" id="ARBA00022679"/>
    </source>
</evidence>
<dbReference type="AlphaFoldDB" id="A0A934HPR5"/>
<comment type="caution">
    <text evidence="8">The sequence shown here is derived from an EMBL/GenBank/DDBJ whole genome shotgun (WGS) entry which is preliminary data.</text>
</comment>
<evidence type="ECO:0000259" key="7">
    <source>
        <dbReference type="Pfam" id="PF25371"/>
    </source>
</evidence>
<keyword evidence="5" id="KW-0443">Lipid metabolism</keyword>
<protein>
    <submittedName>
        <fullName evidence="8">Class I SAM-dependent methyltransferase</fullName>
    </submittedName>
</protein>
<evidence type="ECO:0000256" key="2">
    <source>
        <dbReference type="ARBA" id="ARBA00022603"/>
    </source>
</evidence>
<comment type="similarity">
    <text evidence="1">Belongs to the CFA/CMAS family.</text>
</comment>
<dbReference type="Pfam" id="PF25371">
    <property type="entry name" value="DUF7884"/>
    <property type="match status" value="1"/>
</dbReference>
<dbReference type="InterPro" id="IPR050723">
    <property type="entry name" value="CFA/CMAS"/>
</dbReference>
<name>A0A934HPR5_9RHOB</name>
<dbReference type="PANTHER" id="PTHR43667:SF1">
    <property type="entry name" value="CYCLOPROPANE-FATTY-ACYL-PHOSPHOLIPID SYNTHASE"/>
    <property type="match status" value="1"/>
</dbReference>
<dbReference type="InterPro" id="IPR003333">
    <property type="entry name" value="CMAS"/>
</dbReference>
<keyword evidence="2 8" id="KW-0489">Methyltransferase</keyword>
<dbReference type="Proteomes" id="UP000613255">
    <property type="component" value="Unassembled WGS sequence"/>
</dbReference>
<evidence type="ECO:0000313" key="9">
    <source>
        <dbReference type="Proteomes" id="UP000613255"/>
    </source>
</evidence>
<dbReference type="GO" id="GO:0032259">
    <property type="term" value="P:methylation"/>
    <property type="evidence" value="ECO:0007669"/>
    <property type="project" value="UniProtKB-KW"/>
</dbReference>
<dbReference type="PIRSF" id="PIRSF003085">
    <property type="entry name" value="CMAS"/>
    <property type="match status" value="1"/>
</dbReference>
<accession>A0A934HPR5</accession>
<dbReference type="CDD" id="cd02440">
    <property type="entry name" value="AdoMet_MTases"/>
    <property type="match status" value="1"/>
</dbReference>
<evidence type="ECO:0000256" key="4">
    <source>
        <dbReference type="ARBA" id="ARBA00022691"/>
    </source>
</evidence>
<keyword evidence="3" id="KW-0808">Transferase</keyword>
<feature type="active site" evidence="6">
    <location>
        <position position="366"/>
    </location>
</feature>
<organism evidence="8 9">
    <name type="scientific">Pontibaca salina</name>
    <dbReference type="NCBI Taxonomy" id="2795731"/>
    <lineage>
        <taxon>Bacteria</taxon>
        <taxon>Pseudomonadati</taxon>
        <taxon>Pseudomonadota</taxon>
        <taxon>Alphaproteobacteria</taxon>
        <taxon>Rhodobacterales</taxon>
        <taxon>Roseobacteraceae</taxon>
        <taxon>Pontibaca</taxon>
    </lineage>
</organism>
<dbReference type="SUPFAM" id="SSF53335">
    <property type="entry name" value="S-adenosyl-L-methionine-dependent methyltransferases"/>
    <property type="match status" value="1"/>
</dbReference>
<evidence type="ECO:0000313" key="8">
    <source>
        <dbReference type="EMBL" id="MBI6629272.1"/>
    </source>
</evidence>
<dbReference type="GO" id="GO:0008610">
    <property type="term" value="P:lipid biosynthetic process"/>
    <property type="evidence" value="ECO:0007669"/>
    <property type="project" value="InterPro"/>
</dbReference>
<evidence type="ECO:0000256" key="6">
    <source>
        <dbReference type="PIRSR" id="PIRSR003085-1"/>
    </source>
</evidence>
<dbReference type="Gene3D" id="3.40.50.150">
    <property type="entry name" value="Vaccinia Virus protein VP39"/>
    <property type="match status" value="1"/>
</dbReference>
<dbReference type="InterPro" id="IPR029063">
    <property type="entry name" value="SAM-dependent_MTases_sf"/>
</dbReference>
<feature type="domain" description="DUF7884" evidence="7">
    <location>
        <begin position="16"/>
        <end position="82"/>
    </location>
</feature>
<sequence length="408" mass="46366">MWQTIFDRMASRLIQSGRLTVTMPSGARQIYGPGGAIEVEVAIRDDATLRALCLSPELALGEGYMDQRITVADDDIEGLLRLLLANLTDDFAPLWVRSAERIRYCLRHLLMRNTTKSARANVMHHYDISDDLYRLFLDDDMQYSCAYFKQPGMSLDAAQEAKKAHIAAKLCLEPGMRVLDIGCGWGGMALTLARDHGARVTGVTLSQNQLATARARAFEQGLQDQVEFRLTDYRELDEDFDRIVSVGMLEHVGAPHYPQYFNQVAHLLAPDGVALIHTIGRYAPPTVPSAWIDRYIFPGGYIPSLSELAVPVEKAGLWHLDIEILRLHYAVTLRHWLTRFDAQRAQVQKMYDERFIRMWRFYLISCMMTFEVGKLGVFQLQLGHQRDAVPLTRDYLYHLDSSARAVAE</sequence>
<evidence type="ECO:0000256" key="1">
    <source>
        <dbReference type="ARBA" id="ARBA00010815"/>
    </source>
</evidence>
<dbReference type="InterPro" id="IPR057206">
    <property type="entry name" value="DUF7884"/>
</dbReference>
<dbReference type="GO" id="GO:0008168">
    <property type="term" value="F:methyltransferase activity"/>
    <property type="evidence" value="ECO:0007669"/>
    <property type="project" value="UniProtKB-KW"/>
</dbReference>
<reference evidence="8" key="1">
    <citation type="submission" date="2020-12" db="EMBL/GenBank/DDBJ databases">
        <title>Pontibaca salina gen. nov., sp. nov., isolated from marine sediment.</title>
        <authorList>
            <person name="Bo J."/>
            <person name="Wang S."/>
            <person name="Song X."/>
            <person name="Du Z."/>
        </authorList>
    </citation>
    <scope>NUCLEOTIDE SEQUENCE</scope>
    <source>
        <strain evidence="8">S1109L</strain>
    </source>
</reference>
<evidence type="ECO:0000256" key="5">
    <source>
        <dbReference type="ARBA" id="ARBA00023098"/>
    </source>
</evidence>
<proteinExistence type="inferred from homology"/>
<gene>
    <name evidence="8" type="ORF">JAO82_05185</name>
</gene>
<dbReference type="EMBL" id="JAEIJD010000003">
    <property type="protein sequence ID" value="MBI6629272.1"/>
    <property type="molecule type" value="Genomic_DNA"/>
</dbReference>